<sequence>MSFCTVAGQSCMRSGTVTFSINVTLDGCVDHEEGIADDETHAFFTRLLDDCGAMLWGRVTYEMMESYWPSVARGEVDAPPALADWARTLDAKPKYVVSSTRSDFPWTNSHHLVGDLRTAVRRLANTVAGGVLVGSGALATELDRLDLIDEYMFLVHPRITGHGPTLYQGGLPSTRRLELISADPLANGAVVMRYRRAG</sequence>
<reference evidence="2 3" key="1">
    <citation type="submission" date="2017-01" db="EMBL/GenBank/DDBJ databases">
        <authorList>
            <person name="Mah S.A."/>
            <person name="Swanson W.J."/>
            <person name="Moy G.W."/>
            <person name="Vacquier V.D."/>
        </authorList>
    </citation>
    <scope>NUCLEOTIDE SEQUENCE [LARGE SCALE GENOMIC DNA]</scope>
    <source>
        <strain evidence="2 3">CPCC 203464</strain>
    </source>
</reference>
<dbReference type="GO" id="GO:0009231">
    <property type="term" value="P:riboflavin biosynthetic process"/>
    <property type="evidence" value="ECO:0007669"/>
    <property type="project" value="InterPro"/>
</dbReference>
<evidence type="ECO:0000313" key="3">
    <source>
        <dbReference type="Proteomes" id="UP000186218"/>
    </source>
</evidence>
<dbReference type="AlphaFoldDB" id="A0A1N7CWV9"/>
<dbReference type="InterPro" id="IPR050765">
    <property type="entry name" value="Riboflavin_Biosynth_HTPR"/>
</dbReference>
<evidence type="ECO:0000259" key="1">
    <source>
        <dbReference type="Pfam" id="PF01872"/>
    </source>
</evidence>
<accession>A0A1N7CWV9</accession>
<dbReference type="GO" id="GO:0008703">
    <property type="term" value="F:5-amino-6-(5-phosphoribosylamino)uracil reductase activity"/>
    <property type="evidence" value="ECO:0007669"/>
    <property type="project" value="InterPro"/>
</dbReference>
<dbReference type="EMBL" id="FTNT01000001">
    <property type="protein sequence ID" value="SIR68063.1"/>
    <property type="molecule type" value="Genomic_DNA"/>
</dbReference>
<proteinExistence type="predicted"/>
<name>A0A1N7CWV9_9NOCA</name>
<dbReference type="InterPro" id="IPR024072">
    <property type="entry name" value="DHFR-like_dom_sf"/>
</dbReference>
<dbReference type="Proteomes" id="UP000186218">
    <property type="component" value="Unassembled WGS sequence"/>
</dbReference>
<dbReference type="STRING" id="1344003.SAMN05445060_0417"/>
<dbReference type="Gene3D" id="3.40.430.10">
    <property type="entry name" value="Dihydrofolate Reductase, subunit A"/>
    <property type="match status" value="1"/>
</dbReference>
<evidence type="ECO:0000313" key="2">
    <source>
        <dbReference type="EMBL" id="SIR68063.1"/>
    </source>
</evidence>
<feature type="domain" description="Bacterial bifunctional deaminase-reductase C-terminal" evidence="1">
    <location>
        <begin position="16"/>
        <end position="190"/>
    </location>
</feature>
<dbReference type="InterPro" id="IPR002734">
    <property type="entry name" value="RibDG_C"/>
</dbReference>
<keyword evidence="3" id="KW-1185">Reference proteome</keyword>
<dbReference type="Pfam" id="PF01872">
    <property type="entry name" value="RibD_C"/>
    <property type="match status" value="1"/>
</dbReference>
<protein>
    <submittedName>
        <fullName evidence="2">Dihydrofolate reductase</fullName>
    </submittedName>
</protein>
<dbReference type="SUPFAM" id="SSF53597">
    <property type="entry name" value="Dihydrofolate reductase-like"/>
    <property type="match status" value="1"/>
</dbReference>
<dbReference type="PANTHER" id="PTHR38011:SF2">
    <property type="entry name" value="BIFUNCTIONAL DEAMINASE-REDUCTASE DOMAIN PROTEIN"/>
    <property type="match status" value="1"/>
</dbReference>
<organism evidence="2 3">
    <name type="scientific">Williamsia sterculiae</name>
    <dbReference type="NCBI Taxonomy" id="1344003"/>
    <lineage>
        <taxon>Bacteria</taxon>
        <taxon>Bacillati</taxon>
        <taxon>Actinomycetota</taxon>
        <taxon>Actinomycetes</taxon>
        <taxon>Mycobacteriales</taxon>
        <taxon>Nocardiaceae</taxon>
        <taxon>Williamsia</taxon>
    </lineage>
</organism>
<gene>
    <name evidence="2" type="ORF">SAMN05445060_0417</name>
</gene>
<dbReference type="PANTHER" id="PTHR38011">
    <property type="entry name" value="DIHYDROFOLATE REDUCTASE FAMILY PROTEIN (AFU_ORTHOLOGUE AFUA_8G06820)"/>
    <property type="match status" value="1"/>
</dbReference>